<comment type="caution">
    <text evidence="2">The sequence shown here is derived from an EMBL/GenBank/DDBJ whole genome shotgun (WGS) entry which is preliminary data.</text>
</comment>
<dbReference type="Pfam" id="PF06912">
    <property type="entry name" value="DUF1275"/>
    <property type="match status" value="1"/>
</dbReference>
<evidence type="ECO:0000313" key="3">
    <source>
        <dbReference type="Proteomes" id="UP000886841"/>
    </source>
</evidence>
<feature type="transmembrane region" description="Helical" evidence="1">
    <location>
        <begin position="192"/>
        <end position="212"/>
    </location>
</feature>
<evidence type="ECO:0000313" key="2">
    <source>
        <dbReference type="EMBL" id="HIR93230.1"/>
    </source>
</evidence>
<dbReference type="AlphaFoldDB" id="A0A9D1EJN0"/>
<feature type="transmembrane region" description="Helical" evidence="1">
    <location>
        <begin position="112"/>
        <end position="128"/>
    </location>
</feature>
<feature type="transmembrane region" description="Helical" evidence="1">
    <location>
        <begin position="57"/>
        <end position="76"/>
    </location>
</feature>
<gene>
    <name evidence="2" type="ORF">IAB98_07430</name>
</gene>
<reference evidence="2" key="1">
    <citation type="submission" date="2020-10" db="EMBL/GenBank/DDBJ databases">
        <authorList>
            <person name="Gilroy R."/>
        </authorList>
    </citation>
    <scope>NUCLEOTIDE SEQUENCE</scope>
    <source>
        <strain evidence="2">ChiSxjej1B13-7041</strain>
    </source>
</reference>
<organism evidence="2 3">
    <name type="scientific">Candidatus Egerieimonas intestinavium</name>
    <dbReference type="NCBI Taxonomy" id="2840777"/>
    <lineage>
        <taxon>Bacteria</taxon>
        <taxon>Bacillati</taxon>
        <taxon>Bacillota</taxon>
        <taxon>Clostridia</taxon>
        <taxon>Lachnospirales</taxon>
        <taxon>Lachnospiraceae</taxon>
        <taxon>Lachnospiraceae incertae sedis</taxon>
        <taxon>Candidatus Egerieimonas</taxon>
    </lineage>
</organism>
<reference evidence="2" key="2">
    <citation type="journal article" date="2021" name="PeerJ">
        <title>Extensive microbial diversity within the chicken gut microbiome revealed by metagenomics and culture.</title>
        <authorList>
            <person name="Gilroy R."/>
            <person name="Ravi A."/>
            <person name="Getino M."/>
            <person name="Pursley I."/>
            <person name="Horton D.L."/>
            <person name="Alikhan N.F."/>
            <person name="Baker D."/>
            <person name="Gharbi K."/>
            <person name="Hall N."/>
            <person name="Watson M."/>
            <person name="Adriaenssens E.M."/>
            <person name="Foster-Nyarko E."/>
            <person name="Jarju S."/>
            <person name="Secka A."/>
            <person name="Antonio M."/>
            <person name="Oren A."/>
            <person name="Chaudhuri R.R."/>
            <person name="La Ragione R."/>
            <person name="Hildebrand F."/>
            <person name="Pallen M.J."/>
        </authorList>
    </citation>
    <scope>NUCLEOTIDE SEQUENCE</scope>
    <source>
        <strain evidence="2">ChiSxjej1B13-7041</strain>
    </source>
</reference>
<dbReference type="InterPro" id="IPR010699">
    <property type="entry name" value="DUF1275"/>
</dbReference>
<sequence length="222" mass="24444">MNVSRKTETAAHHAMAVVGGFFGVYALLTRSETFGSSETSNLIHLILSGLNGSTEDFLIRLGATLCYIGGIVFATLMPKFMRKGAFRYWAIAVDGAACVGLAWIPADVSPVLALYPMFFATAVQWLAYSQADGFSSATIFSTNNLRQCFAGLAEFLYGRERKHLEQFCFFAGTLICFHLGVLLGFFSMKAWGIRSIYACIPLLVIGFAVTRWDDKRKLGEKI</sequence>
<protein>
    <submittedName>
        <fullName evidence="2">DUF1275 domain-containing protein</fullName>
    </submittedName>
</protein>
<feature type="transmembrane region" description="Helical" evidence="1">
    <location>
        <begin position="167"/>
        <end position="186"/>
    </location>
</feature>
<keyword evidence="1" id="KW-1133">Transmembrane helix</keyword>
<feature type="transmembrane region" description="Helical" evidence="1">
    <location>
        <begin position="12"/>
        <end position="28"/>
    </location>
</feature>
<dbReference type="EMBL" id="DVHU01000063">
    <property type="protein sequence ID" value="HIR93230.1"/>
    <property type="molecule type" value="Genomic_DNA"/>
</dbReference>
<dbReference type="Proteomes" id="UP000886841">
    <property type="component" value="Unassembled WGS sequence"/>
</dbReference>
<evidence type="ECO:0000256" key="1">
    <source>
        <dbReference type="SAM" id="Phobius"/>
    </source>
</evidence>
<accession>A0A9D1EJN0</accession>
<dbReference type="PANTHER" id="PTHR37314:SF4">
    <property type="entry name" value="UPF0700 TRANSMEMBRANE PROTEIN YOAK"/>
    <property type="match status" value="1"/>
</dbReference>
<proteinExistence type="predicted"/>
<name>A0A9D1EJN0_9FIRM</name>
<keyword evidence="1" id="KW-0812">Transmembrane</keyword>
<dbReference type="PANTHER" id="PTHR37314">
    <property type="entry name" value="SLR0142 PROTEIN"/>
    <property type="match status" value="1"/>
</dbReference>
<keyword evidence="1" id="KW-0472">Membrane</keyword>
<feature type="transmembrane region" description="Helical" evidence="1">
    <location>
        <begin position="88"/>
        <end position="106"/>
    </location>
</feature>